<protein>
    <recommendedName>
        <fullName evidence="8 10">Phosphate acyltransferase</fullName>
        <ecNumber evidence="8 10">2.3.1.274</ecNumber>
    </recommendedName>
    <alternativeName>
        <fullName evidence="10">Acyl-ACP phosphotransacylase</fullName>
    </alternativeName>
    <alternativeName>
        <fullName evidence="10">Acyl-[acyl-carrier-protein]--phosphate acyltransferase</fullName>
    </alternativeName>
    <alternativeName>
        <fullName evidence="10">Phosphate-acyl-ACP acyltransferase</fullName>
    </alternativeName>
</protein>
<comment type="subunit">
    <text evidence="9 10">Homodimer. Probably interacts with PlsY.</text>
</comment>
<reference evidence="11" key="1">
    <citation type="journal article" date="2021" name="PeerJ">
        <title>Extensive microbial diversity within the chicken gut microbiome revealed by metagenomics and culture.</title>
        <authorList>
            <person name="Gilroy R."/>
            <person name="Ravi A."/>
            <person name="Getino M."/>
            <person name="Pursley I."/>
            <person name="Horton D.L."/>
            <person name="Alikhan N.F."/>
            <person name="Baker D."/>
            <person name="Gharbi K."/>
            <person name="Hall N."/>
            <person name="Watson M."/>
            <person name="Adriaenssens E.M."/>
            <person name="Foster-Nyarko E."/>
            <person name="Jarju S."/>
            <person name="Secka A."/>
            <person name="Antonio M."/>
            <person name="Oren A."/>
            <person name="Chaudhuri R.R."/>
            <person name="La Ragione R."/>
            <person name="Hildebrand F."/>
            <person name="Pallen M.J."/>
        </authorList>
    </citation>
    <scope>NUCLEOTIDE SEQUENCE</scope>
    <source>
        <strain evidence="11">ChiGjej2B2-19336</strain>
    </source>
</reference>
<keyword evidence="2 10" id="KW-0963">Cytoplasm</keyword>
<evidence type="ECO:0000256" key="7">
    <source>
        <dbReference type="ARBA" id="ARBA00023264"/>
    </source>
</evidence>
<accession>A0A921DQW6</accession>
<dbReference type="InterPro" id="IPR003664">
    <property type="entry name" value="FA_synthesis"/>
</dbReference>
<evidence type="ECO:0000313" key="12">
    <source>
        <dbReference type="Proteomes" id="UP000698963"/>
    </source>
</evidence>
<organism evidence="11 12">
    <name type="scientific">Mailhella massiliensis</name>
    <dbReference type="NCBI Taxonomy" id="1903261"/>
    <lineage>
        <taxon>Bacteria</taxon>
        <taxon>Pseudomonadati</taxon>
        <taxon>Thermodesulfobacteriota</taxon>
        <taxon>Desulfovibrionia</taxon>
        <taxon>Desulfovibrionales</taxon>
        <taxon>Desulfovibrionaceae</taxon>
        <taxon>Mailhella</taxon>
    </lineage>
</organism>
<comment type="pathway">
    <text evidence="10">Lipid metabolism; phospholipid metabolism.</text>
</comment>
<dbReference type="GO" id="GO:0005737">
    <property type="term" value="C:cytoplasm"/>
    <property type="evidence" value="ECO:0007669"/>
    <property type="project" value="UniProtKB-SubCell"/>
</dbReference>
<dbReference type="GO" id="GO:0043811">
    <property type="term" value="F:phosphate:acyl-[acyl carrier protein] acyltransferase activity"/>
    <property type="evidence" value="ECO:0007669"/>
    <property type="project" value="UniProtKB-UniRule"/>
</dbReference>
<comment type="caution">
    <text evidence="11">The sequence shown here is derived from an EMBL/GenBank/DDBJ whole genome shotgun (WGS) entry which is preliminary data.</text>
</comment>
<dbReference type="SUPFAM" id="SSF53659">
    <property type="entry name" value="Isocitrate/Isopropylmalate dehydrogenase-like"/>
    <property type="match status" value="1"/>
</dbReference>
<comment type="subcellular location">
    <subcellularLocation>
        <location evidence="10">Cytoplasm</location>
    </subcellularLocation>
    <text evidence="10">Associated with the membrane possibly through PlsY.</text>
</comment>
<dbReference type="PIRSF" id="PIRSF002465">
    <property type="entry name" value="Phsphlp_syn_PlsX"/>
    <property type="match status" value="1"/>
</dbReference>
<evidence type="ECO:0000256" key="4">
    <source>
        <dbReference type="ARBA" id="ARBA00022679"/>
    </source>
</evidence>
<sequence>MSSNRPRLAVDAMGGDFGPSVVVPGALQAARNTGAKVILVGIEEEIRKTLADLSAQNEEGELFDIINATQLVEMTDKPSEVLRTKKDSSMQVACRLVRQGEADAFISAGHSGAAFACGMFILGRIPGVERPALASVIPTEKSPMLLLDVGANVECRPHHLFQFGLMGATFVKDILGYEEPRVGILSIGEEEGKGNSLVKSSYELLKQASNLNFIGNAEGRDLFTGDIDVAVCDGFVGNIALKLSEGLASSLTHLLKRELLNNGMLPKLGAMLSMKAFQNFKKMVDYAEYGGAPLLGLKGIAIVCHGKSNAKAITSAVTMANTYVVKGTQQRLVETISANEELTSYGRSV</sequence>
<dbReference type="InterPro" id="IPR012281">
    <property type="entry name" value="Phospholipid_synth_PlsX-like"/>
</dbReference>
<keyword evidence="7 10" id="KW-1208">Phospholipid metabolism</keyword>
<keyword evidence="5 10" id="KW-0443">Lipid metabolism</keyword>
<dbReference type="GO" id="GO:0006633">
    <property type="term" value="P:fatty acid biosynthetic process"/>
    <property type="evidence" value="ECO:0007669"/>
    <property type="project" value="UniProtKB-UniRule"/>
</dbReference>
<dbReference type="NCBIfam" id="TIGR00182">
    <property type="entry name" value="plsX"/>
    <property type="match status" value="1"/>
</dbReference>
<evidence type="ECO:0000256" key="3">
    <source>
        <dbReference type="ARBA" id="ARBA00022516"/>
    </source>
</evidence>
<gene>
    <name evidence="10 11" type="primary">plsX</name>
    <name evidence="11" type="ORF">K8W16_01950</name>
</gene>
<keyword evidence="11" id="KW-0012">Acyltransferase</keyword>
<comment type="similarity">
    <text evidence="10">Belongs to the PlsX family.</text>
</comment>
<dbReference type="Pfam" id="PF02504">
    <property type="entry name" value="FA_synthesis"/>
    <property type="match status" value="1"/>
</dbReference>
<dbReference type="Proteomes" id="UP000698963">
    <property type="component" value="Unassembled WGS sequence"/>
</dbReference>
<comment type="function">
    <text evidence="10">Catalyzes the reversible formation of acyl-phosphate (acyl-PO(4)) from acyl-[acyl-carrier-protein] (acyl-ACP). This enzyme utilizes acyl-ACP as fatty acyl donor, but not acyl-CoA.</text>
</comment>
<dbReference type="HAMAP" id="MF_00019">
    <property type="entry name" value="PlsX"/>
    <property type="match status" value="1"/>
</dbReference>
<keyword evidence="6 10" id="KW-0594">Phospholipid biosynthesis</keyword>
<name>A0A921DQW6_9BACT</name>
<dbReference type="RefSeq" id="WP_304120685.1">
    <property type="nucleotide sequence ID" value="NZ_DYZA01000034.1"/>
</dbReference>
<dbReference type="PANTHER" id="PTHR30100:SF1">
    <property type="entry name" value="PHOSPHATE ACYLTRANSFERASE"/>
    <property type="match status" value="1"/>
</dbReference>
<proteinExistence type="inferred from homology"/>
<evidence type="ECO:0000256" key="2">
    <source>
        <dbReference type="ARBA" id="ARBA00022490"/>
    </source>
</evidence>
<dbReference type="EC" id="2.3.1.274" evidence="8 10"/>
<evidence type="ECO:0000313" key="11">
    <source>
        <dbReference type="EMBL" id="HJD96396.1"/>
    </source>
</evidence>
<keyword evidence="4 10" id="KW-0808">Transferase</keyword>
<evidence type="ECO:0000256" key="6">
    <source>
        <dbReference type="ARBA" id="ARBA00023209"/>
    </source>
</evidence>
<dbReference type="Gene3D" id="3.40.718.10">
    <property type="entry name" value="Isopropylmalate Dehydrogenase"/>
    <property type="match status" value="1"/>
</dbReference>
<evidence type="ECO:0000256" key="8">
    <source>
        <dbReference type="ARBA" id="ARBA00024069"/>
    </source>
</evidence>
<dbReference type="EMBL" id="DYZA01000034">
    <property type="protein sequence ID" value="HJD96396.1"/>
    <property type="molecule type" value="Genomic_DNA"/>
</dbReference>
<reference evidence="11" key="2">
    <citation type="submission" date="2021-09" db="EMBL/GenBank/DDBJ databases">
        <authorList>
            <person name="Gilroy R."/>
        </authorList>
    </citation>
    <scope>NUCLEOTIDE SEQUENCE</scope>
    <source>
        <strain evidence="11">ChiGjej2B2-19336</strain>
    </source>
</reference>
<dbReference type="PANTHER" id="PTHR30100">
    <property type="entry name" value="FATTY ACID/PHOSPHOLIPID SYNTHESIS PROTEIN PLSX"/>
    <property type="match status" value="1"/>
</dbReference>
<keyword evidence="3 10" id="KW-0444">Lipid biosynthesis</keyword>
<evidence type="ECO:0000256" key="10">
    <source>
        <dbReference type="HAMAP-Rule" id="MF_00019"/>
    </source>
</evidence>
<evidence type="ECO:0000256" key="1">
    <source>
        <dbReference type="ARBA" id="ARBA00001232"/>
    </source>
</evidence>
<dbReference type="GO" id="GO:0008654">
    <property type="term" value="P:phospholipid biosynthetic process"/>
    <property type="evidence" value="ECO:0007669"/>
    <property type="project" value="UniProtKB-KW"/>
</dbReference>
<evidence type="ECO:0000256" key="5">
    <source>
        <dbReference type="ARBA" id="ARBA00023098"/>
    </source>
</evidence>
<dbReference type="AlphaFoldDB" id="A0A921DQW6"/>
<evidence type="ECO:0000256" key="9">
    <source>
        <dbReference type="ARBA" id="ARBA00046608"/>
    </source>
</evidence>
<comment type="catalytic activity">
    <reaction evidence="1 10">
        <text>a fatty acyl-[ACP] + phosphate = an acyl phosphate + holo-[ACP]</text>
        <dbReference type="Rhea" id="RHEA:42292"/>
        <dbReference type="Rhea" id="RHEA-COMP:9685"/>
        <dbReference type="Rhea" id="RHEA-COMP:14125"/>
        <dbReference type="ChEBI" id="CHEBI:43474"/>
        <dbReference type="ChEBI" id="CHEBI:59918"/>
        <dbReference type="ChEBI" id="CHEBI:64479"/>
        <dbReference type="ChEBI" id="CHEBI:138651"/>
        <dbReference type="EC" id="2.3.1.274"/>
    </reaction>
</comment>